<dbReference type="EMBL" id="CP008796">
    <property type="protein sequence ID" value="AIH04063.1"/>
    <property type="molecule type" value="Genomic_DNA"/>
</dbReference>
<proteinExistence type="inferred from homology"/>
<accession>A0A075WUI9</accession>
<dbReference type="PANTHER" id="PTHR47779">
    <property type="entry name" value="SYNTHASE (CCG-9), PUTATIVE (AFU_ORTHOLOGUE AFUA_3G12100)-RELATED"/>
    <property type="match status" value="1"/>
</dbReference>
<dbReference type="InterPro" id="IPR049438">
    <property type="entry name" value="TreT_GT1"/>
</dbReference>
<keyword evidence="6" id="KW-0119">Carbohydrate metabolism</keyword>
<dbReference type="Pfam" id="PF00534">
    <property type="entry name" value="Glycos_transf_1"/>
    <property type="match status" value="1"/>
</dbReference>
<feature type="domain" description="Trehalose synthase N-terminal" evidence="8">
    <location>
        <begin position="31"/>
        <end position="173"/>
    </location>
</feature>
<dbReference type="OrthoDB" id="9813638at2"/>
<organism evidence="9 10">
    <name type="scientific">Thermodesulfobacterium commune DSM 2178</name>
    <dbReference type="NCBI Taxonomy" id="289377"/>
    <lineage>
        <taxon>Bacteria</taxon>
        <taxon>Pseudomonadati</taxon>
        <taxon>Thermodesulfobacteriota</taxon>
        <taxon>Thermodesulfobacteria</taxon>
        <taxon>Thermodesulfobacteriales</taxon>
        <taxon>Thermodesulfobacteriaceae</taxon>
        <taxon>Thermodesulfobacterium</taxon>
    </lineage>
</organism>
<dbReference type="PaxDb" id="289377-HL41_04365"/>
<evidence type="ECO:0000313" key="10">
    <source>
        <dbReference type="Proteomes" id="UP000028481"/>
    </source>
</evidence>
<reference evidence="9 10" key="1">
    <citation type="journal article" date="2015" name="Genome Announc.">
        <title>Genome Sequence of a Sulfate-Reducing Thermophilic Bacterium, Thermodesulfobacterium commune DSM 2178T (Phylum Thermodesulfobacteria).</title>
        <authorList>
            <person name="Bhatnagar S."/>
            <person name="Badger J.H."/>
            <person name="Madupu R."/>
            <person name="Khouri H.M."/>
            <person name="O'Connor E.M."/>
            <person name="Robb F.T."/>
            <person name="Ward N.L."/>
            <person name="Eisen J.A."/>
        </authorList>
    </citation>
    <scope>NUCLEOTIDE SEQUENCE [LARGE SCALE GENOMIC DNA]</scope>
    <source>
        <strain evidence="9 10">DSM 2178</strain>
    </source>
</reference>
<dbReference type="InterPro" id="IPR052078">
    <property type="entry name" value="Trehalose_Metab_GTase"/>
</dbReference>
<evidence type="ECO:0000256" key="1">
    <source>
        <dbReference type="ARBA" id="ARBA00009481"/>
    </source>
</evidence>
<keyword evidence="5 9" id="KW-0808">Transferase</keyword>
<dbReference type="RefSeq" id="WP_038061014.1">
    <property type="nucleotide sequence ID" value="NZ_CP008796.1"/>
</dbReference>
<dbReference type="SUPFAM" id="SSF53756">
    <property type="entry name" value="UDP-Glycosyltransferase/glycogen phosphorylase"/>
    <property type="match status" value="1"/>
</dbReference>
<gene>
    <name evidence="9" type="ORF">HL41_04365</name>
</gene>
<keyword evidence="4" id="KW-0328">Glycosyltransferase</keyword>
<evidence type="ECO:0000256" key="3">
    <source>
        <dbReference type="ARBA" id="ARBA00022526"/>
    </source>
</evidence>
<dbReference type="KEGG" id="tcm:HL41_04365"/>
<dbReference type="InterPro" id="IPR001296">
    <property type="entry name" value="Glyco_trans_1"/>
</dbReference>
<dbReference type="Gene3D" id="3.40.50.2000">
    <property type="entry name" value="Glycogen Phosphorylase B"/>
    <property type="match status" value="2"/>
</dbReference>
<evidence type="ECO:0000256" key="2">
    <source>
        <dbReference type="ARBA" id="ARBA00011738"/>
    </source>
</evidence>
<keyword evidence="10" id="KW-1185">Reference proteome</keyword>
<dbReference type="GO" id="GO:0016757">
    <property type="term" value="F:glycosyltransferase activity"/>
    <property type="evidence" value="ECO:0007669"/>
    <property type="project" value="UniProtKB-KW"/>
</dbReference>
<name>A0A075WUI9_9BACT</name>
<evidence type="ECO:0000313" key="9">
    <source>
        <dbReference type="EMBL" id="AIH04063.1"/>
    </source>
</evidence>
<dbReference type="Pfam" id="PF21269">
    <property type="entry name" value="TreT_GT1"/>
    <property type="match status" value="1"/>
</dbReference>
<sequence>MIEEYIPFVSEETIEELFILSKKLNGVKVLHVNSTYKGGGVAEILHRMVPLMNALGVKTDWKVFKGDKKFFSFTKKLHNLLHLGYGEKIRSEEIVYYLKITYENFKEIDTENYDVVFIHDPQPMGLVIKKLPGQKWIWRCHIDTSSPDPNAWNFLENFLNAYDVCIFHMPEFVYERIEIPTYIISPSIDPLHPKNIELSQEEIFQTLTKFGIDPEKPFILQVSRFDRLKDPFGVLSAFRIVRKKYDCQLALVGSFAEDDPEGEEVYKELLNLTSDDKEVFVLNLPPDSYREVNAFQRGATVVVQKSLKEGFGLVVSEAMWKEKPVIGSNVGGIKRQIIHGITGYLINSVEGLAMRIKQLLANEYFRKEMGYYGKERVKHRFLIIRHLRDYCLIISRILNFKF</sequence>
<comment type="similarity">
    <text evidence="1">Belongs to the glycosyltransferase group 1 family. Glycosyltransferase 4 subfamily.</text>
</comment>
<evidence type="ECO:0000256" key="5">
    <source>
        <dbReference type="ARBA" id="ARBA00022679"/>
    </source>
</evidence>
<evidence type="ECO:0000259" key="8">
    <source>
        <dbReference type="Pfam" id="PF21269"/>
    </source>
</evidence>
<dbReference type="STRING" id="289377.HL41_04365"/>
<dbReference type="HOGENOM" id="CLU_045353_0_0_0"/>
<feature type="domain" description="Glycosyl transferase family 1" evidence="7">
    <location>
        <begin position="209"/>
        <end position="376"/>
    </location>
</feature>
<keyword evidence="3" id="KW-0313">Glucose metabolism</keyword>
<evidence type="ECO:0000259" key="7">
    <source>
        <dbReference type="Pfam" id="PF00534"/>
    </source>
</evidence>
<dbReference type="Proteomes" id="UP000028481">
    <property type="component" value="Chromosome"/>
</dbReference>
<dbReference type="eggNOG" id="COG0438">
    <property type="taxonomic scope" value="Bacteria"/>
</dbReference>
<dbReference type="GO" id="GO:0006006">
    <property type="term" value="P:glucose metabolic process"/>
    <property type="evidence" value="ECO:0007669"/>
    <property type="project" value="UniProtKB-KW"/>
</dbReference>
<dbReference type="AlphaFoldDB" id="A0A075WUI9"/>
<comment type="subunit">
    <text evidence="2">Homodimer.</text>
</comment>
<evidence type="ECO:0000256" key="6">
    <source>
        <dbReference type="ARBA" id="ARBA00023277"/>
    </source>
</evidence>
<evidence type="ECO:0000256" key="4">
    <source>
        <dbReference type="ARBA" id="ARBA00022676"/>
    </source>
</evidence>
<protein>
    <submittedName>
        <fullName evidence="9">Glycosyl transferase family 1</fullName>
    </submittedName>
</protein>
<dbReference type="PANTHER" id="PTHR47779:SF1">
    <property type="entry name" value="SYNTHASE (CCG-9), PUTATIVE (AFU_ORTHOLOGUE AFUA_3G12100)-RELATED"/>
    <property type="match status" value="1"/>
</dbReference>